<keyword evidence="6" id="KW-0472">Membrane</keyword>
<dbReference type="PANTHER" id="PTHR22880">
    <property type="entry name" value="FALZ-RELATED BROMODOMAIN-CONTAINING PROTEINS"/>
    <property type="match status" value="1"/>
</dbReference>
<evidence type="ECO:0000256" key="2">
    <source>
        <dbReference type="ARBA" id="ARBA00023117"/>
    </source>
</evidence>
<evidence type="ECO:0000256" key="6">
    <source>
        <dbReference type="SAM" id="Phobius"/>
    </source>
</evidence>
<dbReference type="Pfam" id="PF17035">
    <property type="entry name" value="BET"/>
    <property type="match status" value="1"/>
</dbReference>
<evidence type="ECO:0000313" key="9">
    <source>
        <dbReference type="EMBL" id="CAL1533569.1"/>
    </source>
</evidence>
<dbReference type="GO" id="GO:0006355">
    <property type="term" value="P:regulation of DNA-templated transcription"/>
    <property type="evidence" value="ECO:0007669"/>
    <property type="project" value="TreeGrafter"/>
</dbReference>
<keyword evidence="4" id="KW-0175">Coiled coil</keyword>
<accession>A0AAV2HHQ3</accession>
<dbReference type="PROSITE" id="PS00633">
    <property type="entry name" value="BROMODOMAIN_1"/>
    <property type="match status" value="2"/>
</dbReference>
<feature type="region of interest" description="Disordered" evidence="5">
    <location>
        <begin position="741"/>
        <end position="832"/>
    </location>
</feature>
<dbReference type="PROSITE" id="PS50014">
    <property type="entry name" value="BROMODOMAIN_2"/>
    <property type="match status" value="2"/>
</dbReference>
<feature type="domain" description="Bromo" evidence="7">
    <location>
        <begin position="104"/>
        <end position="176"/>
    </location>
</feature>
<dbReference type="AlphaFoldDB" id="A0AAV2HHQ3"/>
<keyword evidence="1" id="KW-0677">Repeat</keyword>
<feature type="compositionally biased region" description="Basic and acidic residues" evidence="5">
    <location>
        <begin position="564"/>
        <end position="578"/>
    </location>
</feature>
<feature type="compositionally biased region" description="Basic residues" evidence="5">
    <location>
        <begin position="623"/>
        <end position="638"/>
    </location>
</feature>
<comment type="caution">
    <text evidence="9">The sequence shown here is derived from an EMBL/GenBank/DDBJ whole genome shotgun (WGS) entry which is preliminary data.</text>
</comment>
<dbReference type="PANTHER" id="PTHR22880:SF225">
    <property type="entry name" value="BROMODOMAIN-CONTAINING PROTEIN BET-1-RELATED"/>
    <property type="match status" value="1"/>
</dbReference>
<dbReference type="GO" id="GO:0006338">
    <property type="term" value="P:chromatin remodeling"/>
    <property type="evidence" value="ECO:0007669"/>
    <property type="project" value="TreeGrafter"/>
</dbReference>
<evidence type="ECO:0000256" key="3">
    <source>
        <dbReference type="PROSITE-ProRule" id="PRU00035"/>
    </source>
</evidence>
<dbReference type="FunFam" id="1.20.920.10:FF:000003">
    <property type="entry name" value="Bromodomain-containing protein 2"/>
    <property type="match status" value="1"/>
</dbReference>
<feature type="compositionally biased region" description="Polar residues" evidence="5">
    <location>
        <begin position="1095"/>
        <end position="1111"/>
    </location>
</feature>
<proteinExistence type="predicted"/>
<dbReference type="EMBL" id="CAXITT010000146">
    <property type="protein sequence ID" value="CAL1533569.1"/>
    <property type="molecule type" value="Genomic_DNA"/>
</dbReference>
<evidence type="ECO:0000259" key="8">
    <source>
        <dbReference type="PROSITE" id="PS51525"/>
    </source>
</evidence>
<evidence type="ECO:0000256" key="4">
    <source>
        <dbReference type="SAM" id="Coils"/>
    </source>
</evidence>
<feature type="compositionally biased region" description="Basic and acidic residues" evidence="5">
    <location>
        <begin position="756"/>
        <end position="774"/>
    </location>
</feature>
<dbReference type="PRINTS" id="PR00503">
    <property type="entry name" value="BROMODOMAIN"/>
</dbReference>
<dbReference type="CDD" id="cd05497">
    <property type="entry name" value="Bromo_Brdt_I_like"/>
    <property type="match status" value="1"/>
</dbReference>
<dbReference type="Gene3D" id="1.20.920.10">
    <property type="entry name" value="Bromodomain-like"/>
    <property type="match status" value="2"/>
</dbReference>
<keyword evidence="6" id="KW-0812">Transmembrane</keyword>
<keyword evidence="2 3" id="KW-0103">Bromodomain</keyword>
<feature type="domain" description="NET" evidence="8">
    <location>
        <begin position="666"/>
        <end position="748"/>
    </location>
</feature>
<gene>
    <name evidence="9" type="ORF">GSLYS_00007529001</name>
</gene>
<dbReference type="Pfam" id="PF00439">
    <property type="entry name" value="Bromodomain"/>
    <property type="match status" value="2"/>
</dbReference>
<feature type="region of interest" description="Disordered" evidence="5">
    <location>
        <begin position="298"/>
        <end position="393"/>
    </location>
</feature>
<evidence type="ECO:0000313" key="10">
    <source>
        <dbReference type="Proteomes" id="UP001497497"/>
    </source>
</evidence>
<dbReference type="GO" id="GO:0000785">
    <property type="term" value="C:chromatin"/>
    <property type="evidence" value="ECO:0007669"/>
    <property type="project" value="TreeGrafter"/>
</dbReference>
<feature type="coiled-coil region" evidence="4">
    <location>
        <begin position="1149"/>
        <end position="1187"/>
    </location>
</feature>
<dbReference type="InterPro" id="IPR038336">
    <property type="entry name" value="NET_sf"/>
</dbReference>
<dbReference type="CDD" id="cd05498">
    <property type="entry name" value="Bromo_Brdt_II_like"/>
    <property type="match status" value="1"/>
</dbReference>
<feature type="region of interest" description="Disordered" evidence="5">
    <location>
        <begin position="499"/>
        <end position="685"/>
    </location>
</feature>
<protein>
    <recommendedName>
        <fullName evidence="11">Bromodomain-containing protein 2</fullName>
    </recommendedName>
</protein>
<name>A0AAV2HHQ3_LYMST</name>
<dbReference type="InterPro" id="IPR018359">
    <property type="entry name" value="Bromodomain_CS"/>
</dbReference>
<dbReference type="InterPro" id="IPR043509">
    <property type="entry name" value="Bromo_Brdt_II"/>
</dbReference>
<keyword evidence="10" id="KW-1185">Reference proteome</keyword>
<dbReference type="FunFam" id="1.20.1270.220:FF:000001">
    <property type="entry name" value="bromodomain-containing protein 2 isoform X1"/>
    <property type="match status" value="1"/>
</dbReference>
<feature type="region of interest" description="Disordered" evidence="5">
    <location>
        <begin position="955"/>
        <end position="1079"/>
    </location>
</feature>
<feature type="compositionally biased region" description="Basic residues" evidence="5">
    <location>
        <begin position="741"/>
        <end position="755"/>
    </location>
</feature>
<feature type="compositionally biased region" description="Polar residues" evidence="5">
    <location>
        <begin position="28"/>
        <end position="49"/>
    </location>
</feature>
<feature type="compositionally biased region" description="Polar residues" evidence="5">
    <location>
        <begin position="321"/>
        <end position="333"/>
    </location>
</feature>
<feature type="transmembrane region" description="Helical" evidence="6">
    <location>
        <begin position="1187"/>
        <end position="1210"/>
    </location>
</feature>
<evidence type="ECO:0008006" key="11">
    <source>
        <dbReference type="Google" id="ProtNLM"/>
    </source>
</evidence>
<dbReference type="Gene3D" id="1.20.1270.220">
    <property type="match status" value="1"/>
</dbReference>
<dbReference type="GO" id="GO:0005634">
    <property type="term" value="C:nucleus"/>
    <property type="evidence" value="ECO:0007669"/>
    <property type="project" value="TreeGrafter"/>
</dbReference>
<feature type="region of interest" description="Disordered" evidence="5">
    <location>
        <begin position="14"/>
        <end position="49"/>
    </location>
</feature>
<feature type="region of interest" description="Disordered" evidence="5">
    <location>
        <begin position="225"/>
        <end position="251"/>
    </location>
</feature>
<dbReference type="PROSITE" id="PS51525">
    <property type="entry name" value="NET"/>
    <property type="match status" value="1"/>
</dbReference>
<feature type="compositionally biased region" description="Pro residues" evidence="5">
    <location>
        <begin position="1061"/>
        <end position="1073"/>
    </location>
</feature>
<dbReference type="SUPFAM" id="SSF47370">
    <property type="entry name" value="Bromodomain"/>
    <property type="match status" value="2"/>
</dbReference>
<feature type="compositionally biased region" description="Pro residues" evidence="5">
    <location>
        <begin position="601"/>
        <end position="615"/>
    </location>
</feature>
<feature type="compositionally biased region" description="Low complexity" evidence="5">
    <location>
        <begin position="800"/>
        <end position="832"/>
    </location>
</feature>
<dbReference type="InterPro" id="IPR036427">
    <property type="entry name" value="Bromodomain-like_sf"/>
</dbReference>
<feature type="region of interest" description="Disordered" evidence="5">
    <location>
        <begin position="61"/>
        <end position="87"/>
    </location>
</feature>
<dbReference type="InterPro" id="IPR027353">
    <property type="entry name" value="NET_dom"/>
</dbReference>
<dbReference type="InterPro" id="IPR001487">
    <property type="entry name" value="Bromodomain"/>
</dbReference>
<evidence type="ECO:0000256" key="1">
    <source>
        <dbReference type="ARBA" id="ARBA00022737"/>
    </source>
</evidence>
<dbReference type="InterPro" id="IPR043508">
    <property type="entry name" value="Bromo_Brdt_I"/>
</dbReference>
<feature type="region of interest" description="Disordered" evidence="5">
    <location>
        <begin position="1095"/>
        <end position="1118"/>
    </location>
</feature>
<sequence length="1253" mass="137752">MLFANVNGSLDNLTNAMDPKSHPALPGYQQTVQSVNSGSNDNSNMTSEQGSMAANAADIYDFNHEDGNSGNEQPPPPPPKPKGRRGRNTNQLQFMLKTVVKAVWKHQFAWPFHQPVDAVKMQLHDYHKIIKTPMDLGTIKKRLETFYYNSAKEAMQDFNTMFTNCYVYNKPGDDITLMAQELEKLFLQKVADMPPEEIELPIGGKKGRGAKAAAAAAARSALKSMSTASEKSVVPPPIPRSTPPRSATAPAYQSPTKAAMIAANANIIPAASATTQTGSKLAMSTSVSLEDIQPAAAQNLPAVLPSQPSKPKKSLKRKADTTTPGTYIGSTNMPPMLYDPPYEPMKIGGKGQPNRRESVRQIKKPKRDLPDEQGNVSDASAQHSSKGKKGKLTEQMRYCSSIVKELMTKKHQAYAWPFLKPVDAEGLGLHDYYDIIKKPMDLGTVKKKMEDREYRMASDFAEDVRQIFQNCYRYNPPDSDVAKMGRKLQEVFELKYARMPEEPVQTDPTPPSSVASGLTRGDEGSGLSSSAESSDDDSEEERERKLKDLQDQLAKVQEQLASLTKEHVQRLKEKSENKTKKKKKKDKVKDEVKKEIIDTVNPPPQVPVASLPPPALSKDTPKPKKKSKQKSPAAKKPRNNSISRTGSNRKRSSVLPPGPPIVPPFDSDDEDNAKPMTYDEKRQLSLDINKLPGDKLGRVVHIIQSREPSLRDSNPDEIEIDFETLKPSTLRELEEYVMTCLKKKPRKTYTKKTSGKSKEEVQREKKIELEKRLEGVQQQLGQTKKSKKEDGAPGSDMPVSSRLSASSSSTSGSDSSSDSTSSSSSETSDSESVAPTYLQLNISDPCQSVMKVPNFFHSCNLPQAKISVGATNSSDISPPINVTSPVIPNAFPKVQPTPTAAALSSLNTVKIENHSLLNATVGFTDTSNSPIMNFSGHSNTSPLNTANSINRTITHPMPAQPAKQPISVATPKPTPRPSIPMTSTPVPGAVDRPFAAMPGLESTPAASLPGRRPSKEGLMLNQIEQQSQQQRPRLGSGIPVSAPRKDNQIRFSLSDEDSSPCPSPPKSAPPAPPGATVSASGVGVTYGIGSNHLNNSIKSNDVENKTPSLPATQVPGKPEIKMNNAQSWNSLAASWQSKSQSTFQQFKKMNEMKAQKEVFLKKAEEQKQKLAKEKQRMEEEKKRLVHYLPEVCLIFFLVLNLNHILVIFLLPINRCQNFTKICYLLMFQTANRIDMNAQNDLMASFEASYQNRV</sequence>
<reference evidence="9 10" key="1">
    <citation type="submission" date="2024-04" db="EMBL/GenBank/DDBJ databases">
        <authorList>
            <consortium name="Genoscope - CEA"/>
            <person name="William W."/>
        </authorList>
    </citation>
    <scope>NUCLEOTIDE SEQUENCE [LARGE SCALE GENOMIC DNA]</scope>
</reference>
<feature type="compositionally biased region" description="Basic and acidic residues" evidence="5">
    <location>
        <begin position="587"/>
        <end position="597"/>
    </location>
</feature>
<feature type="domain" description="Bromo" evidence="7">
    <location>
        <begin position="410"/>
        <end position="482"/>
    </location>
</feature>
<organism evidence="9 10">
    <name type="scientific">Lymnaea stagnalis</name>
    <name type="common">Great pond snail</name>
    <name type="synonym">Helix stagnalis</name>
    <dbReference type="NCBI Taxonomy" id="6523"/>
    <lineage>
        <taxon>Eukaryota</taxon>
        <taxon>Metazoa</taxon>
        <taxon>Spiralia</taxon>
        <taxon>Lophotrochozoa</taxon>
        <taxon>Mollusca</taxon>
        <taxon>Gastropoda</taxon>
        <taxon>Heterobranchia</taxon>
        <taxon>Euthyneura</taxon>
        <taxon>Panpulmonata</taxon>
        <taxon>Hygrophila</taxon>
        <taxon>Lymnaeoidea</taxon>
        <taxon>Lymnaeidae</taxon>
        <taxon>Lymnaea</taxon>
    </lineage>
</organism>
<feature type="compositionally biased region" description="Basic and acidic residues" evidence="5">
    <location>
        <begin position="541"/>
        <end position="550"/>
    </location>
</feature>
<dbReference type="SMART" id="SM00297">
    <property type="entry name" value="BROMO"/>
    <property type="match status" value="2"/>
</dbReference>
<dbReference type="FunFam" id="1.20.920.10:FF:000002">
    <property type="entry name" value="Bromodomain-containing protein 4"/>
    <property type="match status" value="1"/>
</dbReference>
<evidence type="ECO:0000259" key="7">
    <source>
        <dbReference type="PROSITE" id="PS50014"/>
    </source>
</evidence>
<dbReference type="InterPro" id="IPR050935">
    <property type="entry name" value="Bromo_chromatin_reader"/>
</dbReference>
<keyword evidence="6" id="KW-1133">Transmembrane helix</keyword>
<feature type="compositionally biased region" description="Polar residues" evidence="5">
    <location>
        <begin position="374"/>
        <end position="384"/>
    </location>
</feature>
<dbReference type="Proteomes" id="UP001497497">
    <property type="component" value="Unassembled WGS sequence"/>
</dbReference>
<evidence type="ECO:0000256" key="5">
    <source>
        <dbReference type="SAM" id="MobiDB-lite"/>
    </source>
</evidence>